<keyword evidence="1" id="KW-0812">Transmembrane</keyword>
<feature type="transmembrane region" description="Helical" evidence="1">
    <location>
        <begin position="72"/>
        <end position="89"/>
    </location>
</feature>
<reference evidence="2" key="2">
    <citation type="journal article" date="2021" name="PeerJ">
        <title>Extensive microbial diversity within the chicken gut microbiome revealed by metagenomics and culture.</title>
        <authorList>
            <person name="Gilroy R."/>
            <person name="Ravi A."/>
            <person name="Getino M."/>
            <person name="Pursley I."/>
            <person name="Horton D.L."/>
            <person name="Alikhan N.F."/>
            <person name="Baker D."/>
            <person name="Gharbi K."/>
            <person name="Hall N."/>
            <person name="Watson M."/>
            <person name="Adriaenssens E.M."/>
            <person name="Foster-Nyarko E."/>
            <person name="Jarju S."/>
            <person name="Secka A."/>
            <person name="Antonio M."/>
            <person name="Oren A."/>
            <person name="Chaudhuri R.R."/>
            <person name="La Ragione R."/>
            <person name="Hildebrand F."/>
            <person name="Pallen M.J."/>
        </authorList>
    </citation>
    <scope>NUCLEOTIDE SEQUENCE</scope>
    <source>
        <strain evidence="2">ChiHecec2B26-709</strain>
    </source>
</reference>
<dbReference type="PANTHER" id="PTHR35813">
    <property type="entry name" value="INNER MEMBRANE PROTEIN YBAN"/>
    <property type="match status" value="1"/>
</dbReference>
<dbReference type="InterPro" id="IPR007401">
    <property type="entry name" value="DUF454"/>
</dbReference>
<organism evidence="2 3">
    <name type="scientific">Candidatus Cryptobacteroides merdipullorum</name>
    <dbReference type="NCBI Taxonomy" id="2840771"/>
    <lineage>
        <taxon>Bacteria</taxon>
        <taxon>Pseudomonadati</taxon>
        <taxon>Bacteroidota</taxon>
        <taxon>Bacteroidia</taxon>
        <taxon>Bacteroidales</taxon>
        <taxon>Candidatus Cryptobacteroides</taxon>
    </lineage>
</organism>
<dbReference type="Pfam" id="PF04304">
    <property type="entry name" value="DUF454"/>
    <property type="match status" value="1"/>
</dbReference>
<dbReference type="GO" id="GO:0005886">
    <property type="term" value="C:plasma membrane"/>
    <property type="evidence" value="ECO:0007669"/>
    <property type="project" value="TreeGrafter"/>
</dbReference>
<keyword evidence="1" id="KW-1133">Transmembrane helix</keyword>
<dbReference type="PIRSF" id="PIRSF016789">
    <property type="entry name" value="DUF454"/>
    <property type="match status" value="1"/>
</dbReference>
<dbReference type="EMBL" id="DVLC01000073">
    <property type="protein sequence ID" value="HIT46974.1"/>
    <property type="molecule type" value="Genomic_DNA"/>
</dbReference>
<accession>A0A9D1KI71</accession>
<dbReference type="PANTHER" id="PTHR35813:SF1">
    <property type="entry name" value="INNER MEMBRANE PROTEIN YBAN"/>
    <property type="match status" value="1"/>
</dbReference>
<sequence length="118" mass="13294">MKPLLLILGSLALLLGTLGIFLPVLPTTPFYLLTAWCYLKSSDRLYRKVMDNRFFGNLVRNYYEKRAVSRRTKVISISTTLLTIGISIAVVDVTWIRILLACVAAGVTWHLLSMKSCD</sequence>
<feature type="transmembrane region" description="Helical" evidence="1">
    <location>
        <begin position="95"/>
        <end position="112"/>
    </location>
</feature>
<protein>
    <submittedName>
        <fullName evidence="2">YbaN family protein</fullName>
    </submittedName>
</protein>
<reference evidence="2" key="1">
    <citation type="submission" date="2020-10" db="EMBL/GenBank/DDBJ databases">
        <authorList>
            <person name="Gilroy R."/>
        </authorList>
    </citation>
    <scope>NUCLEOTIDE SEQUENCE</scope>
    <source>
        <strain evidence="2">ChiHecec2B26-709</strain>
    </source>
</reference>
<keyword evidence="1" id="KW-0472">Membrane</keyword>
<proteinExistence type="predicted"/>
<gene>
    <name evidence="2" type="ORF">IAC35_03850</name>
</gene>
<evidence type="ECO:0000313" key="3">
    <source>
        <dbReference type="Proteomes" id="UP000886881"/>
    </source>
</evidence>
<comment type="caution">
    <text evidence="2">The sequence shown here is derived from an EMBL/GenBank/DDBJ whole genome shotgun (WGS) entry which is preliminary data.</text>
</comment>
<evidence type="ECO:0000313" key="2">
    <source>
        <dbReference type="EMBL" id="HIT46974.1"/>
    </source>
</evidence>
<dbReference type="Proteomes" id="UP000886881">
    <property type="component" value="Unassembled WGS sequence"/>
</dbReference>
<evidence type="ECO:0000256" key="1">
    <source>
        <dbReference type="SAM" id="Phobius"/>
    </source>
</evidence>
<dbReference type="AlphaFoldDB" id="A0A9D1KI71"/>
<name>A0A9D1KI71_9BACT</name>